<gene>
    <name evidence="3" type="ORF">FE782_07895</name>
</gene>
<dbReference type="InterPro" id="IPR029033">
    <property type="entry name" value="His_PPase_superfam"/>
</dbReference>
<reference evidence="3 4" key="1">
    <citation type="submission" date="2019-05" db="EMBL/GenBank/DDBJ databases">
        <authorList>
            <person name="Narsing Rao M.P."/>
            <person name="Li W.J."/>
        </authorList>
    </citation>
    <scope>NUCLEOTIDE SEQUENCE [LARGE SCALE GENOMIC DNA]</scope>
    <source>
        <strain evidence="3 4">SYSU_K30003</strain>
    </source>
</reference>
<sequence>MTTIGWIRHGVTDWNLERRAQGQTDIPLNDAGRAQARLVAERLKCEEAWDIVYSSDLSRARETADTIGAALRLPVRVDARLREISFGTLEGTTPDERVLQFGSSWESMDFGRESPEAAAARGESFVADVLDRHPGERVLIVSHGALIGNTLRRLAPEAEMNEHLGNTSVTIFTFADAKWTCELYNCTKHIGERT</sequence>
<evidence type="ECO:0000256" key="2">
    <source>
        <dbReference type="PIRSR" id="PIRSR613078-2"/>
    </source>
</evidence>
<dbReference type="Proteomes" id="UP000309676">
    <property type="component" value="Unassembled WGS sequence"/>
</dbReference>
<evidence type="ECO:0000313" key="3">
    <source>
        <dbReference type="EMBL" id="TLS52551.1"/>
    </source>
</evidence>
<feature type="active site" description="Tele-phosphohistidine intermediate" evidence="1">
    <location>
        <position position="9"/>
    </location>
</feature>
<feature type="binding site" evidence="2">
    <location>
        <position position="59"/>
    </location>
    <ligand>
        <name>substrate</name>
    </ligand>
</feature>
<accession>A0A5R9G9Y2</accession>
<protein>
    <submittedName>
        <fullName evidence="3">Histidine phosphatase family protein</fullName>
    </submittedName>
</protein>
<feature type="active site" description="Proton donor/acceptor" evidence="1">
    <location>
        <position position="83"/>
    </location>
</feature>
<dbReference type="GO" id="GO:0016791">
    <property type="term" value="F:phosphatase activity"/>
    <property type="evidence" value="ECO:0007669"/>
    <property type="project" value="TreeGrafter"/>
</dbReference>
<dbReference type="InterPro" id="IPR050275">
    <property type="entry name" value="PGM_Phosphatase"/>
</dbReference>
<evidence type="ECO:0000256" key="1">
    <source>
        <dbReference type="PIRSR" id="PIRSR613078-1"/>
    </source>
</evidence>
<dbReference type="SMART" id="SM00855">
    <property type="entry name" value="PGAM"/>
    <property type="match status" value="1"/>
</dbReference>
<dbReference type="Gene3D" id="3.40.50.1240">
    <property type="entry name" value="Phosphoglycerate mutase-like"/>
    <property type="match status" value="1"/>
</dbReference>
<comment type="caution">
    <text evidence="3">The sequence shown here is derived from an EMBL/GenBank/DDBJ whole genome shotgun (WGS) entry which is preliminary data.</text>
</comment>
<proteinExistence type="predicted"/>
<organism evidence="3 4">
    <name type="scientific">Paenibacillus antri</name>
    <dbReference type="NCBI Taxonomy" id="2582848"/>
    <lineage>
        <taxon>Bacteria</taxon>
        <taxon>Bacillati</taxon>
        <taxon>Bacillota</taxon>
        <taxon>Bacilli</taxon>
        <taxon>Bacillales</taxon>
        <taxon>Paenibacillaceae</taxon>
        <taxon>Paenibacillus</taxon>
    </lineage>
</organism>
<dbReference type="RefSeq" id="WP_138193542.1">
    <property type="nucleotide sequence ID" value="NZ_VCIW01000004.1"/>
</dbReference>
<dbReference type="OrthoDB" id="9782128at2"/>
<dbReference type="GO" id="GO:0005737">
    <property type="term" value="C:cytoplasm"/>
    <property type="evidence" value="ECO:0007669"/>
    <property type="project" value="TreeGrafter"/>
</dbReference>
<dbReference type="PANTHER" id="PTHR48100:SF1">
    <property type="entry name" value="HISTIDINE PHOSPHATASE FAMILY PROTEIN-RELATED"/>
    <property type="match status" value="1"/>
</dbReference>
<dbReference type="PANTHER" id="PTHR48100">
    <property type="entry name" value="BROAD-SPECIFICITY PHOSPHATASE YOR283W-RELATED"/>
    <property type="match status" value="1"/>
</dbReference>
<dbReference type="CDD" id="cd07067">
    <property type="entry name" value="HP_PGM_like"/>
    <property type="match status" value="1"/>
</dbReference>
<name>A0A5R9G9Y2_9BACL</name>
<dbReference type="InterPro" id="IPR013078">
    <property type="entry name" value="His_Pase_superF_clade-1"/>
</dbReference>
<evidence type="ECO:0000313" key="4">
    <source>
        <dbReference type="Proteomes" id="UP000309676"/>
    </source>
</evidence>
<feature type="binding site" evidence="2">
    <location>
        <begin position="8"/>
        <end position="15"/>
    </location>
    <ligand>
        <name>substrate</name>
    </ligand>
</feature>
<dbReference type="Pfam" id="PF00300">
    <property type="entry name" value="His_Phos_1"/>
    <property type="match status" value="1"/>
</dbReference>
<dbReference type="AlphaFoldDB" id="A0A5R9G9Y2"/>
<dbReference type="SUPFAM" id="SSF53254">
    <property type="entry name" value="Phosphoglycerate mutase-like"/>
    <property type="match status" value="1"/>
</dbReference>
<keyword evidence="4" id="KW-1185">Reference proteome</keyword>
<dbReference type="EMBL" id="VCIW01000004">
    <property type="protein sequence ID" value="TLS52551.1"/>
    <property type="molecule type" value="Genomic_DNA"/>
</dbReference>